<dbReference type="PRINTS" id="PR00700">
    <property type="entry name" value="PRTYPHPHTASE"/>
</dbReference>
<dbReference type="InterPro" id="IPR029021">
    <property type="entry name" value="Prot-tyrosine_phosphatase-like"/>
</dbReference>
<dbReference type="SUPFAM" id="SSF52799">
    <property type="entry name" value="(Phosphotyrosine protein) phosphatases II"/>
    <property type="match status" value="1"/>
</dbReference>
<evidence type="ECO:0000313" key="8">
    <source>
        <dbReference type="Proteomes" id="UP001497497"/>
    </source>
</evidence>
<dbReference type="Gene3D" id="3.90.190.10">
    <property type="entry name" value="Protein tyrosine phosphatase superfamily"/>
    <property type="match status" value="1"/>
</dbReference>
<dbReference type="PROSITE" id="PS50055">
    <property type="entry name" value="TYR_PHOSPHATASE_PTP"/>
    <property type="match status" value="1"/>
</dbReference>
<comment type="caution">
    <text evidence="7">The sequence shown here is derived from an EMBL/GenBank/DDBJ whole genome shotgun (WGS) entry which is preliminary data.</text>
</comment>
<dbReference type="InterPro" id="IPR050348">
    <property type="entry name" value="Protein-Tyr_Phosphatase"/>
</dbReference>
<sequence>MYSHTNEFFTTQFKKVPAAKNATTEVGLSEHNKLKNRYKNICAYDHSRVHLEINTAKNEGDYINASYVEGYHTNEKFIASQGPTKHMINDFIRMLWEQRVDKVVMLTNLIEEGKRKSEQYWPDDGDVPFGEIHVRLISAHTFADYTIRNIELSKRNEATQIMTQFHFTSWPDQGVPTVPWGLVEFEQLVSAHPTTRPIAVHCSAGVGRTGTFIALHNVLREAEAMGHVDFFKTLTKLREARILMIQTAV</sequence>
<dbReference type="GO" id="GO:0008045">
    <property type="term" value="P:motor neuron axon guidance"/>
    <property type="evidence" value="ECO:0007669"/>
    <property type="project" value="TreeGrafter"/>
</dbReference>
<dbReference type="Proteomes" id="UP001497497">
    <property type="component" value="Unassembled WGS sequence"/>
</dbReference>
<dbReference type="EC" id="3.1.3.48" evidence="2"/>
<keyword evidence="8" id="KW-1185">Reference proteome</keyword>
<dbReference type="InterPro" id="IPR016130">
    <property type="entry name" value="Tyr_Pase_AS"/>
</dbReference>
<keyword evidence="4" id="KW-0904">Protein phosphatase</keyword>
<feature type="non-terminal residue" evidence="7">
    <location>
        <position position="249"/>
    </location>
</feature>
<dbReference type="PROSITE" id="PS00383">
    <property type="entry name" value="TYR_PHOSPHATASE_1"/>
    <property type="match status" value="1"/>
</dbReference>
<dbReference type="SMART" id="SM00404">
    <property type="entry name" value="PTPc_motif"/>
    <property type="match status" value="1"/>
</dbReference>
<dbReference type="InterPro" id="IPR003595">
    <property type="entry name" value="Tyr_Pase_cat"/>
</dbReference>
<dbReference type="PROSITE" id="PS50056">
    <property type="entry name" value="TYR_PHOSPHATASE_2"/>
    <property type="match status" value="1"/>
</dbReference>
<evidence type="ECO:0000256" key="1">
    <source>
        <dbReference type="ARBA" id="ARBA00009580"/>
    </source>
</evidence>
<dbReference type="AlphaFoldDB" id="A0AAV2I3Z3"/>
<dbReference type="EMBL" id="CAXITT010000430">
    <property type="protein sequence ID" value="CAL1541407.1"/>
    <property type="molecule type" value="Genomic_DNA"/>
</dbReference>
<dbReference type="Pfam" id="PF00102">
    <property type="entry name" value="Y_phosphatase"/>
    <property type="match status" value="1"/>
</dbReference>
<dbReference type="PANTHER" id="PTHR19134">
    <property type="entry name" value="RECEPTOR-TYPE TYROSINE-PROTEIN PHOSPHATASE"/>
    <property type="match status" value="1"/>
</dbReference>
<evidence type="ECO:0000259" key="6">
    <source>
        <dbReference type="PROSITE" id="PS50056"/>
    </source>
</evidence>
<gene>
    <name evidence="7" type="ORF">GSLYS_00015013001</name>
</gene>
<dbReference type="GO" id="GO:0004725">
    <property type="term" value="F:protein tyrosine phosphatase activity"/>
    <property type="evidence" value="ECO:0007669"/>
    <property type="project" value="UniProtKB-EC"/>
</dbReference>
<feature type="domain" description="Tyrosine-protein phosphatase" evidence="5">
    <location>
        <begin position="9"/>
        <end position="249"/>
    </location>
</feature>
<evidence type="ECO:0000313" key="7">
    <source>
        <dbReference type="EMBL" id="CAL1541407.1"/>
    </source>
</evidence>
<organism evidence="7 8">
    <name type="scientific">Lymnaea stagnalis</name>
    <name type="common">Great pond snail</name>
    <name type="synonym">Helix stagnalis</name>
    <dbReference type="NCBI Taxonomy" id="6523"/>
    <lineage>
        <taxon>Eukaryota</taxon>
        <taxon>Metazoa</taxon>
        <taxon>Spiralia</taxon>
        <taxon>Lophotrochozoa</taxon>
        <taxon>Mollusca</taxon>
        <taxon>Gastropoda</taxon>
        <taxon>Heterobranchia</taxon>
        <taxon>Euthyneura</taxon>
        <taxon>Panpulmonata</taxon>
        <taxon>Hygrophila</taxon>
        <taxon>Lymnaeoidea</taxon>
        <taxon>Lymnaeidae</taxon>
        <taxon>Lymnaea</taxon>
    </lineage>
</organism>
<evidence type="ECO:0000256" key="4">
    <source>
        <dbReference type="ARBA" id="ARBA00022912"/>
    </source>
</evidence>
<name>A0AAV2I3Z3_LYMST</name>
<dbReference type="PANTHER" id="PTHR19134:SF562">
    <property type="entry name" value="PROTEIN-TYROSINE-PHOSPHATASE"/>
    <property type="match status" value="1"/>
</dbReference>
<evidence type="ECO:0000256" key="2">
    <source>
        <dbReference type="ARBA" id="ARBA00013064"/>
    </source>
</evidence>
<evidence type="ECO:0000259" key="5">
    <source>
        <dbReference type="PROSITE" id="PS50055"/>
    </source>
</evidence>
<dbReference type="SMART" id="SM00194">
    <property type="entry name" value="PTPc"/>
    <property type="match status" value="1"/>
</dbReference>
<dbReference type="InterPro" id="IPR000387">
    <property type="entry name" value="Tyr_Pase_dom"/>
</dbReference>
<protein>
    <recommendedName>
        <fullName evidence="2">protein-tyrosine-phosphatase</fullName>
        <ecNumber evidence="2">3.1.3.48</ecNumber>
    </recommendedName>
</protein>
<comment type="similarity">
    <text evidence="1">Belongs to the protein-tyrosine phosphatase family.</text>
</comment>
<reference evidence="7 8" key="1">
    <citation type="submission" date="2024-04" db="EMBL/GenBank/DDBJ databases">
        <authorList>
            <consortium name="Genoscope - CEA"/>
            <person name="William W."/>
        </authorList>
    </citation>
    <scope>NUCLEOTIDE SEQUENCE [LARGE SCALE GENOMIC DNA]</scope>
</reference>
<dbReference type="InterPro" id="IPR000242">
    <property type="entry name" value="PTP_cat"/>
</dbReference>
<evidence type="ECO:0000256" key="3">
    <source>
        <dbReference type="ARBA" id="ARBA00022801"/>
    </source>
</evidence>
<proteinExistence type="inferred from homology"/>
<feature type="domain" description="Tyrosine specific protein phosphatases" evidence="6">
    <location>
        <begin position="183"/>
        <end position="249"/>
    </location>
</feature>
<keyword evidence="3" id="KW-0378">Hydrolase</keyword>
<accession>A0AAV2I3Z3</accession>